<dbReference type="Gene3D" id="6.10.140.2220">
    <property type="match status" value="1"/>
</dbReference>
<keyword evidence="2" id="KW-0808">Transferase</keyword>
<dbReference type="SUPFAM" id="SSF82199">
    <property type="entry name" value="SET domain"/>
    <property type="match status" value="1"/>
</dbReference>
<organism evidence="2">
    <name type="scientific">Triatoma infestans</name>
    <name type="common">Assassin bug</name>
    <dbReference type="NCBI Taxonomy" id="30076"/>
    <lineage>
        <taxon>Eukaryota</taxon>
        <taxon>Metazoa</taxon>
        <taxon>Ecdysozoa</taxon>
        <taxon>Arthropoda</taxon>
        <taxon>Hexapoda</taxon>
        <taxon>Insecta</taxon>
        <taxon>Pterygota</taxon>
        <taxon>Neoptera</taxon>
        <taxon>Paraneoptera</taxon>
        <taxon>Hemiptera</taxon>
        <taxon>Heteroptera</taxon>
        <taxon>Panheteroptera</taxon>
        <taxon>Cimicomorpha</taxon>
        <taxon>Reduviidae</taxon>
        <taxon>Triatominae</taxon>
        <taxon>Triatoma</taxon>
    </lineage>
</organism>
<dbReference type="PANTHER" id="PTHR46455:SF5">
    <property type="entry name" value="SET AND MYND DOMAIN CONTAINING, ARTHROPOD-SPECIFIC, MEMBER 4, ISOFORM A"/>
    <property type="match status" value="1"/>
</dbReference>
<protein>
    <submittedName>
        <fullName evidence="2">Putative histone tail methylase</fullName>
    </submittedName>
</protein>
<dbReference type="Gene3D" id="2.170.270.10">
    <property type="entry name" value="SET domain"/>
    <property type="match status" value="1"/>
</dbReference>
<sequence length="469" mass="53451">YLVAKETIKPGTVILRVPPLVLGPTSVKDTPICLACYAQINDLTTCERCNECGWPLCSSSCKAQYLENGHSEPECNTLKKSTRKPETNKDCHLYNFILPLRIALLKLSNSHKWAEVQKMQSHTKSRKKNKALWNNNQEIIDCLKRECGITDYTDQELHTICGYLQVNSFSIENLAISGLYPKAFLLAHDCVPNTAHVFDNKFWMTIHATTLISKGDAVTLSYANTLQGTMARRAHLKETKYFNCTCKRCNDTTELGTFLSAVKCYSCKPGYLLPVDPLDNRSVWRCSCDSEKTPEYIHSFVERISSEADSIKTKGIDEMEAFLKTYSSALHPNHYILLSIKCLLSQLYGKFDNYLIQDLSQEMLNRKTEICHSLLQIFDIIEPGLSRIRGITMYELHAPLMIMASQKYQNKNMTERILKQQLKQVKNLLMEASLILSFEDPLSKEGQIGAAAKQALEETKQWEKHFGRF</sequence>
<feature type="non-terminal residue" evidence="2">
    <location>
        <position position="1"/>
    </location>
</feature>
<feature type="domain" description="SET" evidence="1">
    <location>
        <begin position="1"/>
        <end position="223"/>
    </location>
</feature>
<keyword evidence="2" id="KW-0489">Methyltransferase</keyword>
<evidence type="ECO:0000259" key="1">
    <source>
        <dbReference type="PROSITE" id="PS50280"/>
    </source>
</evidence>
<dbReference type="GO" id="GO:0008757">
    <property type="term" value="F:S-adenosylmethionine-dependent methyltransferase activity"/>
    <property type="evidence" value="ECO:0007669"/>
    <property type="project" value="UniProtKB-ARBA"/>
</dbReference>
<dbReference type="PROSITE" id="PS50280">
    <property type="entry name" value="SET"/>
    <property type="match status" value="1"/>
</dbReference>
<dbReference type="GO" id="GO:0008276">
    <property type="term" value="F:protein methyltransferase activity"/>
    <property type="evidence" value="ECO:0007669"/>
    <property type="project" value="UniProtKB-ARBA"/>
</dbReference>
<accession>A0A023F6F6</accession>
<dbReference type="PANTHER" id="PTHR46455">
    <property type="entry name" value="SET AND MYND DOMAIN CONTAINING, ARTHROPOD-SPECIFIC, MEMBER 4, ISOFORM A"/>
    <property type="match status" value="1"/>
</dbReference>
<dbReference type="Pfam" id="PF00856">
    <property type="entry name" value="SET"/>
    <property type="match status" value="1"/>
</dbReference>
<dbReference type="CDD" id="cd20071">
    <property type="entry name" value="SET_SMYD"/>
    <property type="match status" value="1"/>
</dbReference>
<reference evidence="2" key="1">
    <citation type="journal article" date="2014" name="PLoS Negl. Trop. Dis.">
        <title>An updated insight into the Sialotranscriptome of Triatoma infestans: developmental stage and geographic variations.</title>
        <authorList>
            <person name="Schwarz A."/>
            <person name="Medrano-Mercado N."/>
            <person name="Schaub G.A."/>
            <person name="Struchiner C.J."/>
            <person name="Bargues M.D."/>
            <person name="Levy M.Z."/>
            <person name="Ribeiro J.M."/>
        </authorList>
    </citation>
    <scope>NUCLEOTIDE SEQUENCE</scope>
    <source>
        <strain evidence="2">Chile</strain>
        <tissue evidence="2">Salivary glands</tissue>
    </source>
</reference>
<evidence type="ECO:0000313" key="2">
    <source>
        <dbReference type="EMBL" id="JAC16814.1"/>
    </source>
</evidence>
<dbReference type="GO" id="GO:0008170">
    <property type="term" value="F:N-methyltransferase activity"/>
    <property type="evidence" value="ECO:0007669"/>
    <property type="project" value="UniProtKB-ARBA"/>
</dbReference>
<dbReference type="InterPro" id="IPR053010">
    <property type="entry name" value="SET_SmydA-8"/>
</dbReference>
<dbReference type="GO" id="GO:0032259">
    <property type="term" value="P:methylation"/>
    <property type="evidence" value="ECO:0007669"/>
    <property type="project" value="UniProtKB-KW"/>
</dbReference>
<dbReference type="InterPro" id="IPR001214">
    <property type="entry name" value="SET_dom"/>
</dbReference>
<dbReference type="EMBL" id="GBBI01001898">
    <property type="protein sequence ID" value="JAC16814.1"/>
    <property type="molecule type" value="mRNA"/>
</dbReference>
<dbReference type="Gene3D" id="1.10.220.160">
    <property type="match status" value="1"/>
</dbReference>
<proteinExistence type="evidence at transcript level"/>
<dbReference type="AlphaFoldDB" id="A0A023F6F6"/>
<name>A0A023F6F6_TRIIF</name>
<dbReference type="InterPro" id="IPR046341">
    <property type="entry name" value="SET_dom_sf"/>
</dbReference>